<feature type="compositionally biased region" description="Pro residues" evidence="1">
    <location>
        <begin position="1"/>
        <end position="12"/>
    </location>
</feature>
<dbReference type="OrthoDB" id="3218196at2"/>
<evidence type="ECO:0000313" key="3">
    <source>
        <dbReference type="EMBL" id="RKN11078.1"/>
    </source>
</evidence>
<gene>
    <name evidence="4" type="ORF">D7318_09045</name>
    <name evidence="3" type="ORF">D7319_08190</name>
</gene>
<dbReference type="AlphaFoldDB" id="A0A3A9WDC9"/>
<dbReference type="Proteomes" id="UP000275024">
    <property type="component" value="Unassembled WGS sequence"/>
</dbReference>
<evidence type="ECO:0008006" key="7">
    <source>
        <dbReference type="Google" id="ProtNLM"/>
    </source>
</evidence>
<dbReference type="Proteomes" id="UP000268652">
    <property type="component" value="Unassembled WGS sequence"/>
</dbReference>
<comment type="caution">
    <text evidence="3">The sequence shown here is derived from an EMBL/GenBank/DDBJ whole genome shotgun (WGS) entry which is preliminary data.</text>
</comment>
<keyword evidence="2" id="KW-1133">Transmembrane helix</keyword>
<keyword evidence="2" id="KW-0812">Transmembrane</keyword>
<evidence type="ECO:0000313" key="6">
    <source>
        <dbReference type="Proteomes" id="UP000275024"/>
    </source>
</evidence>
<protein>
    <recommendedName>
        <fullName evidence="7">Secreted protein</fullName>
    </recommendedName>
</protein>
<feature type="compositionally biased region" description="Pro residues" evidence="1">
    <location>
        <begin position="24"/>
        <end position="40"/>
    </location>
</feature>
<evidence type="ECO:0000256" key="1">
    <source>
        <dbReference type="SAM" id="MobiDB-lite"/>
    </source>
</evidence>
<dbReference type="EMBL" id="RBDX01000004">
    <property type="protein sequence ID" value="RKN11078.1"/>
    <property type="molecule type" value="Genomic_DNA"/>
</dbReference>
<reference evidence="5 6" key="1">
    <citation type="submission" date="2018-09" db="EMBL/GenBank/DDBJ databases">
        <title>Streptomyces sp. nov. DS1-2, an endophytic actinomycete isolated from roots of Dendrobium scabrilingue.</title>
        <authorList>
            <person name="Kuncharoen N."/>
            <person name="Kudo T."/>
            <person name="Ohkuma M."/>
            <person name="Yuki M."/>
            <person name="Tanasupawat S."/>
        </authorList>
    </citation>
    <scope>NUCLEOTIDE SEQUENCE [LARGE SCALE GENOMIC DNA]</scope>
    <source>
        <strain evidence="3 6">AZ1-7</strain>
        <strain evidence="4 5">DS1-2</strain>
    </source>
</reference>
<dbReference type="RefSeq" id="WP_120696345.1">
    <property type="nucleotide sequence ID" value="NZ_RBDX01000004.1"/>
</dbReference>
<evidence type="ECO:0000313" key="4">
    <source>
        <dbReference type="EMBL" id="RKN25341.1"/>
    </source>
</evidence>
<organism evidence="3 6">
    <name type="scientific">Streptomyces radicis</name>
    <dbReference type="NCBI Taxonomy" id="1750517"/>
    <lineage>
        <taxon>Bacteria</taxon>
        <taxon>Bacillati</taxon>
        <taxon>Actinomycetota</taxon>
        <taxon>Actinomycetes</taxon>
        <taxon>Kitasatosporales</taxon>
        <taxon>Streptomycetaceae</taxon>
        <taxon>Streptomyces</taxon>
    </lineage>
</organism>
<feature type="region of interest" description="Disordered" evidence="1">
    <location>
        <begin position="1"/>
        <end position="50"/>
    </location>
</feature>
<feature type="transmembrane region" description="Helical" evidence="2">
    <location>
        <begin position="446"/>
        <end position="470"/>
    </location>
</feature>
<sequence>MTHPPTAPPASPPGGQAATAHAPWPAPATPPAATPPAPPEPPRRSAFAEGAAQLRAAARTEPGRLRIVGAAVAGLLLLFGALTFYEITDRADAARTVEDSSQPLSADAAEIYRSLADANTTAAVGFLAGADEDPAVRERYERDIDNAARLLASAAAHSSDSASARQYIETLTEELPFYTGLVETARTNNRQGLPLGGAYLRYADQRMQDTLLTAAEELYELETRRFESDLAQARDRPWLALGAGTLALAALAWAQRRHYLRTNRVFNPGLVAATAAAAVLLVWLAGAHVMARGALSDADENAAQSLSALNGAWTEALKARGDESMTLVTRGAGSEFEDSYTTHMDALAAERGGLLPRAGELAEDAEGRTPVDAAVAATEEWQERHSVARELETAGAYDDAVEAVIGVERPEESTGESFDRVDASLAEAVEHEQREFTRAAADGHGALGGLTAGAVLLALLAALGTVLGIARRLSEYR</sequence>
<feature type="transmembrane region" description="Helical" evidence="2">
    <location>
        <begin position="266"/>
        <end position="286"/>
    </location>
</feature>
<keyword evidence="2" id="KW-0472">Membrane</keyword>
<dbReference type="EMBL" id="RBDY01000004">
    <property type="protein sequence ID" value="RKN25341.1"/>
    <property type="molecule type" value="Genomic_DNA"/>
</dbReference>
<evidence type="ECO:0000313" key="5">
    <source>
        <dbReference type="Proteomes" id="UP000268652"/>
    </source>
</evidence>
<feature type="compositionally biased region" description="Low complexity" evidence="1">
    <location>
        <begin position="13"/>
        <end position="23"/>
    </location>
</feature>
<evidence type="ECO:0000256" key="2">
    <source>
        <dbReference type="SAM" id="Phobius"/>
    </source>
</evidence>
<name>A0A3A9WDC9_9ACTN</name>
<feature type="transmembrane region" description="Helical" evidence="2">
    <location>
        <begin position="65"/>
        <end position="85"/>
    </location>
</feature>
<keyword evidence="5" id="KW-1185">Reference proteome</keyword>
<proteinExistence type="predicted"/>
<accession>A0A3A9WDC9</accession>